<comment type="function">
    <text evidence="9">Part of the high-affinity ATP-driven potassium transport (or Kdp) system, which catalyzes the hydrolysis of ATP coupled with the electrogenic transport of potassium into the cytoplasm. This subunit binds the extracellular potassium ions and delivers the ions to the membrane domain of KdpB through an intramembrane tunnel.</text>
</comment>
<evidence type="ECO:0000256" key="6">
    <source>
        <dbReference type="ARBA" id="ARBA00022989"/>
    </source>
</evidence>
<comment type="similarity">
    <text evidence="9">Belongs to the KdpA family.</text>
</comment>
<keyword evidence="2 9" id="KW-1003">Cell membrane</keyword>
<comment type="subunit">
    <text evidence="9">The system is composed of three essential subunits: KdpA, KdpB and KdpC.</text>
</comment>
<dbReference type="AlphaFoldDB" id="A0A7X5BZ89"/>
<keyword evidence="6 9" id="KW-1133">Transmembrane helix</keyword>
<keyword evidence="1 9" id="KW-0813">Transport</keyword>
<evidence type="ECO:0000256" key="3">
    <source>
        <dbReference type="ARBA" id="ARBA00022538"/>
    </source>
</evidence>
<dbReference type="GO" id="GO:0030955">
    <property type="term" value="F:potassium ion binding"/>
    <property type="evidence" value="ECO:0007669"/>
    <property type="project" value="UniProtKB-UniRule"/>
</dbReference>
<dbReference type="GO" id="GO:0005886">
    <property type="term" value="C:plasma membrane"/>
    <property type="evidence" value="ECO:0007669"/>
    <property type="project" value="UniProtKB-SubCell"/>
</dbReference>
<evidence type="ECO:0000256" key="9">
    <source>
        <dbReference type="HAMAP-Rule" id="MF_00275"/>
    </source>
</evidence>
<keyword evidence="11" id="KW-1185">Reference proteome</keyword>
<name>A0A7X5BZ89_9BACL</name>
<keyword evidence="3 9" id="KW-0633">Potassium transport</keyword>
<dbReference type="HAMAP" id="MF_00275">
    <property type="entry name" value="KdpA"/>
    <property type="match status" value="1"/>
</dbReference>
<feature type="transmembrane region" description="Helical" evidence="9">
    <location>
        <begin position="6"/>
        <end position="28"/>
    </location>
</feature>
<keyword evidence="5 9" id="KW-0630">Potassium</keyword>
<dbReference type="PIRSF" id="PIRSF001294">
    <property type="entry name" value="K_ATPaseA"/>
    <property type="match status" value="1"/>
</dbReference>
<evidence type="ECO:0000256" key="5">
    <source>
        <dbReference type="ARBA" id="ARBA00022958"/>
    </source>
</evidence>
<dbReference type="NCBIfam" id="TIGR00680">
    <property type="entry name" value="kdpA"/>
    <property type="match status" value="1"/>
</dbReference>
<protein>
    <recommendedName>
        <fullName evidence="9">Potassium-transporting ATPase potassium-binding subunit</fullName>
    </recommendedName>
    <alternativeName>
        <fullName evidence="9">ATP phosphohydrolase [potassium-transporting] A chain</fullName>
    </alternativeName>
    <alternativeName>
        <fullName evidence="9">Potassium-binding and translocating subunit A</fullName>
    </alternativeName>
    <alternativeName>
        <fullName evidence="9">Potassium-translocating ATPase A chain</fullName>
    </alternativeName>
</protein>
<keyword evidence="8 9" id="KW-0472">Membrane</keyword>
<comment type="subcellular location">
    <subcellularLocation>
        <location evidence="9">Cell membrane</location>
        <topology evidence="9">Multi-pass membrane protein</topology>
    </subcellularLocation>
</comment>
<feature type="transmembrane region" description="Helical" evidence="9">
    <location>
        <begin position="63"/>
        <end position="82"/>
    </location>
</feature>
<feature type="transmembrane region" description="Helical" evidence="9">
    <location>
        <begin position="480"/>
        <end position="506"/>
    </location>
</feature>
<dbReference type="PANTHER" id="PTHR30607:SF2">
    <property type="entry name" value="POTASSIUM-TRANSPORTING ATPASE POTASSIUM-BINDING SUBUNIT"/>
    <property type="match status" value="1"/>
</dbReference>
<feature type="transmembrane region" description="Helical" evidence="9">
    <location>
        <begin position="416"/>
        <end position="434"/>
    </location>
</feature>
<feature type="transmembrane region" description="Helical" evidence="9">
    <location>
        <begin position="526"/>
        <end position="547"/>
    </location>
</feature>
<feature type="transmembrane region" description="Helical" evidence="9">
    <location>
        <begin position="281"/>
        <end position="300"/>
    </location>
</feature>
<comment type="caution">
    <text evidence="10">The sequence shown here is derived from an EMBL/GenBank/DDBJ whole genome shotgun (WGS) entry which is preliminary data.</text>
</comment>
<evidence type="ECO:0000256" key="4">
    <source>
        <dbReference type="ARBA" id="ARBA00022692"/>
    </source>
</evidence>
<sequence length="557" mass="59069">MGFLQVAVTLAIVMLLVKPVGTYLVNVFSQEKTKLDRVFGPVERLIYRIMGVREGESMGWRGYLGAVLLSNFIMLILCYLVLRLQGHLPMNPDGIGSMPAGQAFNTAVSFITNTNWQSYSGENGLSYLSQLLAITFPMFTSAATGFAVAIAFIRGLAGRKDELGNFYVDVTRSITRIFLPLSFLVALFLVFQGVPQTVLGAVHASTLDGGEQTITRGLIASLESIKHLGTNGGGWMGTNAAHPFENPTALANLIHILCMMLLPTALIYAFGLMIKNKKQGWVLFGAMSVIFLAMLATVFVSEYRGVGAVDAMGVHGNMEGKEVRFGISESALFTTVTTAATTGSVNNMHESLTPLGGFTALAEMMLNNVFGGKGVGLLNGLLYLILAIFICGLMVGRTPEFLGKKIEGKEVKLASIALLIHPLIILAPTAIAFLSPNAQSSIANGGMHGLSEVLYAFASGAANNGSAFGGLSANTDFYNIGIGVVMLLGRYVSIIAMIAIAGSLAVKRVVPVTTGTLRTNTPLFSGILLVIILVIGALTFFPSLALGPIAEHLAMPK</sequence>
<dbReference type="EMBL" id="JAAAMU010000019">
    <property type="protein sequence ID" value="NBC72438.1"/>
    <property type="molecule type" value="Genomic_DNA"/>
</dbReference>
<evidence type="ECO:0000256" key="7">
    <source>
        <dbReference type="ARBA" id="ARBA00023065"/>
    </source>
</evidence>
<proteinExistence type="inferred from homology"/>
<dbReference type="Proteomes" id="UP000558113">
    <property type="component" value="Unassembled WGS sequence"/>
</dbReference>
<dbReference type="PANTHER" id="PTHR30607">
    <property type="entry name" value="POTASSIUM-TRANSPORTING ATPASE A CHAIN"/>
    <property type="match status" value="1"/>
</dbReference>
<accession>A0A7X5BZ89</accession>
<feature type="transmembrane region" description="Helical" evidence="9">
    <location>
        <begin position="131"/>
        <end position="153"/>
    </location>
</feature>
<keyword evidence="7 9" id="KW-0406">Ion transport</keyword>
<dbReference type="GO" id="GO:0008556">
    <property type="term" value="F:P-type potassium transmembrane transporter activity"/>
    <property type="evidence" value="ECO:0007669"/>
    <property type="project" value="InterPro"/>
</dbReference>
<reference evidence="10 11" key="1">
    <citation type="submission" date="2020-01" db="EMBL/GenBank/DDBJ databases">
        <title>Paenibacillus soybeanensis sp. nov. isolated from the nodules of soybean (Glycine max(L.) Merr).</title>
        <authorList>
            <person name="Wang H."/>
        </authorList>
    </citation>
    <scope>NUCLEOTIDE SEQUENCE [LARGE SCALE GENOMIC DNA]</scope>
    <source>
        <strain evidence="10 11">DSM 23054</strain>
    </source>
</reference>
<feature type="transmembrane region" description="Helical" evidence="9">
    <location>
        <begin position="253"/>
        <end position="274"/>
    </location>
</feature>
<evidence type="ECO:0000256" key="2">
    <source>
        <dbReference type="ARBA" id="ARBA00022475"/>
    </source>
</evidence>
<feature type="transmembrane region" description="Helical" evidence="9">
    <location>
        <begin position="374"/>
        <end position="395"/>
    </location>
</feature>
<feature type="transmembrane region" description="Helical" evidence="9">
    <location>
        <begin position="174"/>
        <end position="194"/>
    </location>
</feature>
<dbReference type="RefSeq" id="WP_161703564.1">
    <property type="nucleotide sequence ID" value="NZ_JAAAMU010000019.1"/>
</dbReference>
<keyword evidence="4 9" id="KW-0812">Transmembrane</keyword>
<organism evidence="10 11">
    <name type="scientific">Paenibacillus sacheonensis</name>
    <dbReference type="NCBI Taxonomy" id="742054"/>
    <lineage>
        <taxon>Bacteria</taxon>
        <taxon>Bacillati</taxon>
        <taxon>Bacillota</taxon>
        <taxon>Bacilli</taxon>
        <taxon>Bacillales</taxon>
        <taxon>Paenibacillaceae</taxon>
        <taxon>Paenibacillus</taxon>
    </lineage>
</organism>
<gene>
    <name evidence="9 10" type="primary">kdpA</name>
    <name evidence="10" type="ORF">GT003_25865</name>
</gene>
<dbReference type="InterPro" id="IPR004623">
    <property type="entry name" value="KdpA"/>
</dbReference>
<dbReference type="Pfam" id="PF03814">
    <property type="entry name" value="KdpA"/>
    <property type="match status" value="1"/>
</dbReference>
<dbReference type="OrthoDB" id="9763796at2"/>
<evidence type="ECO:0000256" key="1">
    <source>
        <dbReference type="ARBA" id="ARBA00022448"/>
    </source>
</evidence>
<evidence type="ECO:0000313" key="10">
    <source>
        <dbReference type="EMBL" id="NBC72438.1"/>
    </source>
</evidence>
<evidence type="ECO:0000256" key="8">
    <source>
        <dbReference type="ARBA" id="ARBA00023136"/>
    </source>
</evidence>
<evidence type="ECO:0000313" key="11">
    <source>
        <dbReference type="Proteomes" id="UP000558113"/>
    </source>
</evidence>